<evidence type="ECO:0000313" key="2">
    <source>
        <dbReference type="EMBL" id="RWR91594.1"/>
    </source>
</evidence>
<protein>
    <submittedName>
        <fullName evidence="2">Auxin-responsive protein SAUR32-like protein</fullName>
    </submittedName>
</protein>
<dbReference type="Pfam" id="PF02519">
    <property type="entry name" value="Auxin_inducible"/>
    <property type="match status" value="1"/>
</dbReference>
<dbReference type="InterPro" id="IPR003676">
    <property type="entry name" value="SAUR_fam"/>
</dbReference>
<dbReference type="AlphaFoldDB" id="A0A3S3NAY0"/>
<evidence type="ECO:0000313" key="3">
    <source>
        <dbReference type="Proteomes" id="UP000283530"/>
    </source>
</evidence>
<dbReference type="PANTHER" id="PTHR31374">
    <property type="entry name" value="AUXIN-INDUCED PROTEIN-LIKE-RELATED"/>
    <property type="match status" value="1"/>
</dbReference>
<sequence length="109" mass="12351">MAMIKTHLRNPTPALKHVLDMLQRTLSLPQSLPGRAQVPKDVKEGHFAVLTMDDGCAKRFVIALRYLNHPKFQKLLEQAAEEFGFNQEGALTVPCRASELERILGDQWK</sequence>
<evidence type="ECO:0000256" key="1">
    <source>
        <dbReference type="ARBA" id="ARBA00006974"/>
    </source>
</evidence>
<organism evidence="2 3">
    <name type="scientific">Cinnamomum micranthum f. kanehirae</name>
    <dbReference type="NCBI Taxonomy" id="337451"/>
    <lineage>
        <taxon>Eukaryota</taxon>
        <taxon>Viridiplantae</taxon>
        <taxon>Streptophyta</taxon>
        <taxon>Embryophyta</taxon>
        <taxon>Tracheophyta</taxon>
        <taxon>Spermatophyta</taxon>
        <taxon>Magnoliopsida</taxon>
        <taxon>Magnoliidae</taxon>
        <taxon>Laurales</taxon>
        <taxon>Lauraceae</taxon>
        <taxon>Cinnamomum</taxon>
    </lineage>
</organism>
<gene>
    <name evidence="2" type="ORF">CKAN_02076000</name>
</gene>
<comment type="similarity">
    <text evidence="1">Belongs to the ARG7 family.</text>
</comment>
<keyword evidence="3" id="KW-1185">Reference proteome</keyword>
<dbReference type="PANTHER" id="PTHR31374:SF16">
    <property type="entry name" value="AUXIN-RESPONSIVE FAMILY PROTEIN"/>
    <property type="match status" value="1"/>
</dbReference>
<dbReference type="EMBL" id="QPKB01000009">
    <property type="protein sequence ID" value="RWR91594.1"/>
    <property type="molecule type" value="Genomic_DNA"/>
</dbReference>
<dbReference type="Proteomes" id="UP000283530">
    <property type="component" value="Unassembled WGS sequence"/>
</dbReference>
<name>A0A3S3NAY0_9MAGN</name>
<comment type="caution">
    <text evidence="2">The sequence shown here is derived from an EMBL/GenBank/DDBJ whole genome shotgun (WGS) entry which is preliminary data.</text>
</comment>
<dbReference type="OrthoDB" id="1930622at2759"/>
<proteinExistence type="inferred from homology"/>
<accession>A0A3S3NAY0</accession>
<reference evidence="2 3" key="1">
    <citation type="journal article" date="2019" name="Nat. Plants">
        <title>Stout camphor tree genome fills gaps in understanding of flowering plant genome evolution.</title>
        <authorList>
            <person name="Chaw S.M."/>
            <person name="Liu Y.C."/>
            <person name="Wu Y.W."/>
            <person name="Wang H.Y."/>
            <person name="Lin C.I."/>
            <person name="Wu C.S."/>
            <person name="Ke H.M."/>
            <person name="Chang L.Y."/>
            <person name="Hsu C.Y."/>
            <person name="Yang H.T."/>
            <person name="Sudianto E."/>
            <person name="Hsu M.H."/>
            <person name="Wu K.P."/>
            <person name="Wang L.N."/>
            <person name="Leebens-Mack J.H."/>
            <person name="Tsai I.J."/>
        </authorList>
    </citation>
    <scope>NUCLEOTIDE SEQUENCE [LARGE SCALE GENOMIC DNA]</scope>
    <source>
        <strain evidence="3">cv. Chaw 1501</strain>
        <tissue evidence="2">Young leaves</tissue>
    </source>
</reference>
<dbReference type="GO" id="GO:0009733">
    <property type="term" value="P:response to auxin"/>
    <property type="evidence" value="ECO:0007669"/>
    <property type="project" value="InterPro"/>
</dbReference>